<dbReference type="EMBL" id="ML211332">
    <property type="protein sequence ID" value="TFK84218.1"/>
    <property type="molecule type" value="Genomic_DNA"/>
</dbReference>
<organism evidence="2 3">
    <name type="scientific">Polyporus arcularius HHB13444</name>
    <dbReference type="NCBI Taxonomy" id="1314778"/>
    <lineage>
        <taxon>Eukaryota</taxon>
        <taxon>Fungi</taxon>
        <taxon>Dikarya</taxon>
        <taxon>Basidiomycota</taxon>
        <taxon>Agaricomycotina</taxon>
        <taxon>Agaricomycetes</taxon>
        <taxon>Polyporales</taxon>
        <taxon>Polyporaceae</taxon>
        <taxon>Polyporus</taxon>
    </lineage>
</organism>
<gene>
    <name evidence="2" type="ORF">K466DRAFT_233156</name>
</gene>
<reference evidence="2 3" key="1">
    <citation type="journal article" date="2019" name="Nat. Ecol. Evol.">
        <title>Megaphylogeny resolves global patterns of mushroom evolution.</title>
        <authorList>
            <person name="Varga T."/>
            <person name="Krizsan K."/>
            <person name="Foldi C."/>
            <person name="Dima B."/>
            <person name="Sanchez-Garcia M."/>
            <person name="Sanchez-Ramirez S."/>
            <person name="Szollosi G.J."/>
            <person name="Szarkandi J.G."/>
            <person name="Papp V."/>
            <person name="Albert L."/>
            <person name="Andreopoulos W."/>
            <person name="Angelini C."/>
            <person name="Antonin V."/>
            <person name="Barry K.W."/>
            <person name="Bougher N.L."/>
            <person name="Buchanan P."/>
            <person name="Buyck B."/>
            <person name="Bense V."/>
            <person name="Catcheside P."/>
            <person name="Chovatia M."/>
            <person name="Cooper J."/>
            <person name="Damon W."/>
            <person name="Desjardin D."/>
            <person name="Finy P."/>
            <person name="Geml J."/>
            <person name="Haridas S."/>
            <person name="Hughes K."/>
            <person name="Justo A."/>
            <person name="Karasinski D."/>
            <person name="Kautmanova I."/>
            <person name="Kiss B."/>
            <person name="Kocsube S."/>
            <person name="Kotiranta H."/>
            <person name="LaButti K.M."/>
            <person name="Lechner B.E."/>
            <person name="Liimatainen K."/>
            <person name="Lipzen A."/>
            <person name="Lukacs Z."/>
            <person name="Mihaltcheva S."/>
            <person name="Morgado L.N."/>
            <person name="Niskanen T."/>
            <person name="Noordeloos M.E."/>
            <person name="Ohm R.A."/>
            <person name="Ortiz-Santana B."/>
            <person name="Ovrebo C."/>
            <person name="Racz N."/>
            <person name="Riley R."/>
            <person name="Savchenko A."/>
            <person name="Shiryaev A."/>
            <person name="Soop K."/>
            <person name="Spirin V."/>
            <person name="Szebenyi C."/>
            <person name="Tomsovsky M."/>
            <person name="Tulloss R.E."/>
            <person name="Uehling J."/>
            <person name="Grigoriev I.V."/>
            <person name="Vagvolgyi C."/>
            <person name="Papp T."/>
            <person name="Martin F.M."/>
            <person name="Miettinen O."/>
            <person name="Hibbett D.S."/>
            <person name="Nagy L.G."/>
        </authorList>
    </citation>
    <scope>NUCLEOTIDE SEQUENCE [LARGE SCALE GENOMIC DNA]</scope>
    <source>
        <strain evidence="2 3">HHB13444</strain>
    </source>
</reference>
<dbReference type="AlphaFoldDB" id="A0A5C3P6J2"/>
<keyword evidence="3" id="KW-1185">Reference proteome</keyword>
<proteinExistence type="predicted"/>
<dbReference type="Proteomes" id="UP000308197">
    <property type="component" value="Unassembled WGS sequence"/>
</dbReference>
<protein>
    <submittedName>
        <fullName evidence="2">Uncharacterized protein</fullName>
    </submittedName>
</protein>
<name>A0A5C3P6J2_9APHY</name>
<feature type="region of interest" description="Disordered" evidence="1">
    <location>
        <begin position="1"/>
        <end position="33"/>
    </location>
</feature>
<evidence type="ECO:0000313" key="2">
    <source>
        <dbReference type="EMBL" id="TFK84218.1"/>
    </source>
</evidence>
<dbReference type="InParanoid" id="A0A5C3P6J2"/>
<feature type="compositionally biased region" description="Polar residues" evidence="1">
    <location>
        <begin position="1"/>
        <end position="11"/>
    </location>
</feature>
<evidence type="ECO:0000313" key="3">
    <source>
        <dbReference type="Proteomes" id="UP000308197"/>
    </source>
</evidence>
<accession>A0A5C3P6J2</accession>
<sequence>MLQRQLYTLQTRSDELGSGNGGDGRKRRAGRRGRVLQRGGHFTARIKVWEAERGWFNSENHSTSCRGRRVRWFNKAGALSNRAGAEKRRTIALVPRQVPGTRVSQPGRFYNLPRS</sequence>
<evidence type="ECO:0000256" key="1">
    <source>
        <dbReference type="SAM" id="MobiDB-lite"/>
    </source>
</evidence>